<name>A0A448Q6P5_HAEPA</name>
<dbReference type="InterPro" id="IPR051396">
    <property type="entry name" value="Bact_Antivir_Def_Nuclease"/>
</dbReference>
<dbReference type="PANTHER" id="PTHR43581:SF4">
    <property type="entry name" value="ATP_GTP PHOSPHATASE"/>
    <property type="match status" value="1"/>
</dbReference>
<dbReference type="GO" id="GO:0016887">
    <property type="term" value="F:ATP hydrolysis activity"/>
    <property type="evidence" value="ECO:0007669"/>
    <property type="project" value="InterPro"/>
</dbReference>
<dbReference type="SUPFAM" id="SSF52540">
    <property type="entry name" value="P-loop containing nucleoside triphosphate hydrolases"/>
    <property type="match status" value="1"/>
</dbReference>
<dbReference type="AlphaFoldDB" id="A0A448Q6P5"/>
<sequence length="615" mass="71468">MGKGMIEKMKTLSLTSNRQRKDSTIKVIKKRKIPKILLNEINEYAPPIQEEIIIPKEIKDKALTKIKRIYIKSFRGLKEIDLSIADNITLIAGRNGTCKSTILGIIAQCFSFNKDYSQLDEKGKFLNISYKTLTGKKFISYATEHFRLSEKYDLTGTMDINIEVYDAINQLYLDKLQLRLTQETNKNGQLVPRSRLRNNQDTDRAVTHPVIYLGLKRMFPISERKYEEKENEKFIQDNIKDFLKDNNNILAKRSSQVTTTLGIVNSIVAHSDSYDHQSVSVGEDNVGQILQAIYSFKKLKQDMGDNYKGGIILIDELDSALFCAAQIRLLDLLEKYSKELQLQVIITSHSIEIMERLYKSSKRKDQENNFKVHYLTNAYGRIKLLSDIDKMKADIKDCIPDEYLSSPKGINVYTEDQEARDFLHKLCKDSIIEKQLNILDEIHIGCKNYKQFIKYNIPEFTKKSLIILDGDNRTDEDLINNTNVVCLPTELPPDQLLFEYLLNKDEEDPFWEINEIPRSTIISLRASLDITTRLDINTGEKFDLVQVINEYRESDVVKEKPPLRKLFKKWYQSPEIQHLIKNKSLYENWLQNNPQYVTSFLNSLQTALQYTQKYA</sequence>
<accession>A0A448Q6P5</accession>
<evidence type="ECO:0000313" key="3">
    <source>
        <dbReference type="Proteomes" id="UP000268879"/>
    </source>
</evidence>
<dbReference type="Gene3D" id="3.40.50.300">
    <property type="entry name" value="P-loop containing nucleotide triphosphate hydrolases"/>
    <property type="match status" value="1"/>
</dbReference>
<gene>
    <name evidence="2" type="ORF">NCTC10665_01636</name>
</gene>
<dbReference type="InterPro" id="IPR027417">
    <property type="entry name" value="P-loop_NTPase"/>
</dbReference>
<reference evidence="2 3" key="1">
    <citation type="submission" date="2018-12" db="EMBL/GenBank/DDBJ databases">
        <authorList>
            <consortium name="Pathogen Informatics"/>
        </authorList>
    </citation>
    <scope>NUCLEOTIDE SEQUENCE [LARGE SCALE GENOMIC DNA]</scope>
    <source>
        <strain evidence="2 3">NCTC10665</strain>
    </source>
</reference>
<dbReference type="Pfam" id="PF13175">
    <property type="entry name" value="AAA_15"/>
    <property type="match status" value="1"/>
</dbReference>
<dbReference type="RefSeq" id="WP_126471414.1">
    <property type="nucleotide sequence ID" value="NZ_LR134481.1"/>
</dbReference>
<feature type="domain" description="AAA+ ATPase" evidence="1">
    <location>
        <begin position="85"/>
        <end position="370"/>
    </location>
</feature>
<dbReference type="InterPro" id="IPR041685">
    <property type="entry name" value="AAA_GajA/Old/RecF-like"/>
</dbReference>
<dbReference type="GO" id="GO:0005524">
    <property type="term" value="F:ATP binding"/>
    <property type="evidence" value="ECO:0007669"/>
    <property type="project" value="InterPro"/>
</dbReference>
<dbReference type="InterPro" id="IPR003593">
    <property type="entry name" value="AAA+_ATPase"/>
</dbReference>
<protein>
    <submittedName>
        <fullName evidence="2">Putative prophage Lp2 protein 4</fullName>
    </submittedName>
</protein>
<organism evidence="2 3">
    <name type="scientific">Haemophilus parainfluenzae</name>
    <dbReference type="NCBI Taxonomy" id="729"/>
    <lineage>
        <taxon>Bacteria</taxon>
        <taxon>Pseudomonadati</taxon>
        <taxon>Pseudomonadota</taxon>
        <taxon>Gammaproteobacteria</taxon>
        <taxon>Pasteurellales</taxon>
        <taxon>Pasteurellaceae</taxon>
        <taxon>Haemophilus</taxon>
    </lineage>
</organism>
<dbReference type="PANTHER" id="PTHR43581">
    <property type="entry name" value="ATP/GTP PHOSPHATASE"/>
    <property type="match status" value="1"/>
</dbReference>
<dbReference type="Proteomes" id="UP000268879">
    <property type="component" value="Chromosome"/>
</dbReference>
<dbReference type="SMART" id="SM00382">
    <property type="entry name" value="AAA"/>
    <property type="match status" value="1"/>
</dbReference>
<proteinExistence type="predicted"/>
<dbReference type="EMBL" id="LR134481">
    <property type="protein sequence ID" value="VEI32538.1"/>
    <property type="molecule type" value="Genomic_DNA"/>
</dbReference>
<evidence type="ECO:0000313" key="2">
    <source>
        <dbReference type="EMBL" id="VEI32538.1"/>
    </source>
</evidence>
<evidence type="ECO:0000259" key="1">
    <source>
        <dbReference type="SMART" id="SM00382"/>
    </source>
</evidence>